<sequence>MTAWVRGAAPDHERRRQADAVLDEIVAEFAPWRWRQFTARALRVGNLPRSRARRIAALAGIEYVTDPILGGLGYFDEEATTRVMAAIPQERWEQSGDDWGAGVWTIAVNADLRSVSVFVHTAAEAAQLQQTSRWYEWERQLRALIAEKDEFGSTSIVPVNVALESRESLESDWQGNWSYYWY</sequence>
<evidence type="ECO:0000313" key="1">
    <source>
        <dbReference type="EMBL" id="TWJ31827.1"/>
    </source>
</evidence>
<dbReference type="AlphaFoldDB" id="A0A562WPU0"/>
<name>A0A562WPU0_9ACTN</name>
<organism evidence="1 2">
    <name type="scientific">Micromonospora sagamiensis</name>
    <dbReference type="NCBI Taxonomy" id="47875"/>
    <lineage>
        <taxon>Bacteria</taxon>
        <taxon>Bacillati</taxon>
        <taxon>Actinomycetota</taxon>
        <taxon>Actinomycetes</taxon>
        <taxon>Micromonosporales</taxon>
        <taxon>Micromonosporaceae</taxon>
        <taxon>Micromonospora</taxon>
    </lineage>
</organism>
<dbReference type="Proteomes" id="UP000319728">
    <property type="component" value="Unassembled WGS sequence"/>
</dbReference>
<comment type="caution">
    <text evidence="1">The sequence shown here is derived from an EMBL/GenBank/DDBJ whole genome shotgun (WGS) entry which is preliminary data.</text>
</comment>
<reference evidence="1 2" key="1">
    <citation type="submission" date="2019-07" db="EMBL/GenBank/DDBJ databases">
        <title>R&amp;d 2014.</title>
        <authorList>
            <person name="Klenk H.-P."/>
        </authorList>
    </citation>
    <scope>NUCLEOTIDE SEQUENCE [LARGE SCALE GENOMIC DNA]</scope>
    <source>
        <strain evidence="1 2">DSM 43912</strain>
    </source>
</reference>
<gene>
    <name evidence="1" type="ORF">JD81_05389</name>
</gene>
<proteinExistence type="predicted"/>
<protein>
    <submittedName>
        <fullName evidence="1">Uncharacterized protein</fullName>
    </submittedName>
</protein>
<accession>A0A562WPU0</accession>
<evidence type="ECO:0000313" key="2">
    <source>
        <dbReference type="Proteomes" id="UP000319728"/>
    </source>
</evidence>
<dbReference type="EMBL" id="VLLP01000001">
    <property type="protein sequence ID" value="TWJ31827.1"/>
    <property type="molecule type" value="Genomic_DNA"/>
</dbReference>
<keyword evidence="2" id="KW-1185">Reference proteome</keyword>